<dbReference type="STRING" id="641524.ADICYQ_4921"/>
<dbReference type="PRINTS" id="PR01021">
    <property type="entry name" value="OMPADOMAIN"/>
</dbReference>
<sequence length="225" mass="23791">MRSTIAIAFALLLFNCNAVKNTNSTQRGAGIGVAAGAIAGGLIQGNLKGALIGAAIGGASGGIIGNVMDKQARKIEEAIPGAEVERVGEGIHVIFGENSGVNFATNKSDLTATSKENLDGVAKILTEFPDTNISIQGHTDNTGREEYNQQLSLKRADSVAQYLSDKGVSFSRFNIEAFGQSAPRYDNSTSEGRAQNRRVEMAISANQEMIQDAQTKVKIKHKGIH</sequence>
<dbReference type="InterPro" id="IPR050330">
    <property type="entry name" value="Bact_OuterMem_StrucFunc"/>
</dbReference>
<evidence type="ECO:0000259" key="6">
    <source>
        <dbReference type="PROSITE" id="PS51123"/>
    </source>
</evidence>
<proteinExistence type="predicted"/>
<accession>S7WQ50</accession>
<dbReference type="PROSITE" id="PS51123">
    <property type="entry name" value="OMPA_2"/>
    <property type="match status" value="1"/>
</dbReference>
<dbReference type="EMBL" id="ATNM01000156">
    <property type="protein sequence ID" value="EPR66223.1"/>
    <property type="molecule type" value="Genomic_DNA"/>
</dbReference>
<evidence type="ECO:0000313" key="8">
    <source>
        <dbReference type="Proteomes" id="UP000014974"/>
    </source>
</evidence>
<dbReference type="PANTHER" id="PTHR30329">
    <property type="entry name" value="STATOR ELEMENT OF FLAGELLAR MOTOR COMPLEX"/>
    <property type="match status" value="1"/>
</dbReference>
<gene>
    <name evidence="7" type="ORF">ADICYQ_4921</name>
</gene>
<evidence type="ECO:0000313" key="7">
    <source>
        <dbReference type="EMBL" id="EPR66223.1"/>
    </source>
</evidence>
<evidence type="ECO:0000256" key="4">
    <source>
        <dbReference type="PROSITE-ProRule" id="PRU00473"/>
    </source>
</evidence>
<dbReference type="SUPFAM" id="SSF103088">
    <property type="entry name" value="OmpA-like"/>
    <property type="match status" value="1"/>
</dbReference>
<dbReference type="Pfam" id="PF13488">
    <property type="entry name" value="Gly-zipper_Omp"/>
    <property type="match status" value="1"/>
</dbReference>
<feature type="domain" description="OmpA-like" evidence="6">
    <location>
        <begin position="90"/>
        <end position="207"/>
    </location>
</feature>
<evidence type="ECO:0000256" key="2">
    <source>
        <dbReference type="ARBA" id="ARBA00023136"/>
    </source>
</evidence>
<keyword evidence="7" id="KW-0449">Lipoprotein</keyword>
<dbReference type="CDD" id="cd07185">
    <property type="entry name" value="OmpA_C-like"/>
    <property type="match status" value="1"/>
</dbReference>
<keyword evidence="5" id="KW-0732">Signal</keyword>
<dbReference type="InterPro" id="IPR006664">
    <property type="entry name" value="OMP_bac"/>
</dbReference>
<dbReference type="Pfam" id="PF00691">
    <property type="entry name" value="OmpA"/>
    <property type="match status" value="1"/>
</dbReference>
<dbReference type="eggNOG" id="COG2885">
    <property type="taxonomic scope" value="Bacteria"/>
</dbReference>
<evidence type="ECO:0000256" key="3">
    <source>
        <dbReference type="ARBA" id="ARBA00023237"/>
    </source>
</evidence>
<feature type="chain" id="PRO_5004546238" evidence="5">
    <location>
        <begin position="21"/>
        <end position="225"/>
    </location>
</feature>
<keyword evidence="3" id="KW-0998">Cell outer membrane</keyword>
<dbReference type="AlphaFoldDB" id="S7WQ50"/>
<name>S7WQ50_9BACT</name>
<dbReference type="Gene3D" id="3.30.1330.60">
    <property type="entry name" value="OmpA-like domain"/>
    <property type="match status" value="1"/>
</dbReference>
<keyword evidence="2 4" id="KW-0472">Membrane</keyword>
<evidence type="ECO:0000256" key="1">
    <source>
        <dbReference type="ARBA" id="ARBA00004442"/>
    </source>
</evidence>
<dbReference type="PANTHER" id="PTHR30329:SF21">
    <property type="entry name" value="LIPOPROTEIN YIAD-RELATED"/>
    <property type="match status" value="1"/>
</dbReference>
<comment type="subcellular location">
    <subcellularLocation>
        <location evidence="1">Cell outer membrane</location>
    </subcellularLocation>
</comment>
<comment type="caution">
    <text evidence="7">The sequence shown here is derived from an EMBL/GenBank/DDBJ whole genome shotgun (WGS) entry which is preliminary data.</text>
</comment>
<protein>
    <submittedName>
        <fullName evidence="7">Lipoprotein</fullName>
    </submittedName>
</protein>
<feature type="signal peptide" evidence="5">
    <location>
        <begin position="1"/>
        <end position="20"/>
    </location>
</feature>
<dbReference type="InterPro" id="IPR039567">
    <property type="entry name" value="Gly-zipper"/>
</dbReference>
<dbReference type="GO" id="GO:0009279">
    <property type="term" value="C:cell outer membrane"/>
    <property type="evidence" value="ECO:0007669"/>
    <property type="project" value="UniProtKB-SubCell"/>
</dbReference>
<evidence type="ECO:0000256" key="5">
    <source>
        <dbReference type="SAM" id="SignalP"/>
    </source>
</evidence>
<organism evidence="7 8">
    <name type="scientific">Cyclobacterium qasimii M12-11B</name>
    <dbReference type="NCBI Taxonomy" id="641524"/>
    <lineage>
        <taxon>Bacteria</taxon>
        <taxon>Pseudomonadati</taxon>
        <taxon>Bacteroidota</taxon>
        <taxon>Cytophagia</taxon>
        <taxon>Cytophagales</taxon>
        <taxon>Cyclobacteriaceae</taxon>
        <taxon>Cyclobacterium</taxon>
    </lineage>
</organism>
<dbReference type="InterPro" id="IPR006665">
    <property type="entry name" value="OmpA-like"/>
</dbReference>
<dbReference type="Proteomes" id="UP000014974">
    <property type="component" value="Unassembled WGS sequence"/>
</dbReference>
<dbReference type="InterPro" id="IPR036737">
    <property type="entry name" value="OmpA-like_sf"/>
</dbReference>
<reference evidence="7 8" key="1">
    <citation type="journal article" date="2013" name="Genome Announc.">
        <title>Draft Genome Sequence of Cyclobacterium qasimii Strain M12-11BT, Isolated from Arctic Marine Sediment.</title>
        <authorList>
            <person name="Shivaji S."/>
            <person name="Ara S."/>
            <person name="Singh A."/>
            <person name="Kumar Pinnaka A."/>
        </authorList>
    </citation>
    <scope>NUCLEOTIDE SEQUENCE [LARGE SCALE GENOMIC DNA]</scope>
    <source>
        <strain evidence="7 8">M12-11B</strain>
    </source>
</reference>